<organism evidence="2 3">
    <name type="scientific">Helicobacter typhlonius</name>
    <dbReference type="NCBI Taxonomy" id="76936"/>
    <lineage>
        <taxon>Bacteria</taxon>
        <taxon>Pseudomonadati</taxon>
        <taxon>Campylobacterota</taxon>
        <taxon>Epsilonproteobacteria</taxon>
        <taxon>Campylobacterales</taxon>
        <taxon>Helicobacteraceae</taxon>
        <taxon>Helicobacter</taxon>
    </lineage>
</organism>
<dbReference type="EMBL" id="JRPF02000013">
    <property type="protein sequence ID" value="TLD77917.1"/>
    <property type="molecule type" value="Genomic_DNA"/>
</dbReference>
<keyword evidence="3" id="KW-1185">Reference proteome</keyword>
<evidence type="ECO:0000256" key="1">
    <source>
        <dbReference type="SAM" id="SignalP"/>
    </source>
</evidence>
<gene>
    <name evidence="2" type="ORF">LS75_008535</name>
</gene>
<protein>
    <recommendedName>
        <fullName evidence="4">Lipoprotein</fullName>
    </recommendedName>
</protein>
<comment type="caution">
    <text evidence="2">The sequence shown here is derived from an EMBL/GenBank/DDBJ whole genome shotgun (WGS) entry which is preliminary data.</text>
</comment>
<dbReference type="PROSITE" id="PS51257">
    <property type="entry name" value="PROKAR_LIPOPROTEIN"/>
    <property type="match status" value="1"/>
</dbReference>
<dbReference type="AlphaFoldDB" id="A0A4U8RXG1"/>
<dbReference type="Proteomes" id="UP000029925">
    <property type="component" value="Unassembled WGS sequence"/>
</dbReference>
<evidence type="ECO:0000313" key="2">
    <source>
        <dbReference type="EMBL" id="TLD77917.1"/>
    </source>
</evidence>
<keyword evidence="1" id="KW-0732">Signal</keyword>
<sequence length="119" mass="12545">MMVSKSLLFGTLLGAVLLAGCSNNVARFSVATTGSLPVKMEKTDKTVKGKDCITSILFWDVGNTQNRISGAVANALDVAAKQGLPSDALQNVNISYSTWSVVLFGRNCYTATGQPVTVK</sequence>
<dbReference type="OrthoDB" id="5328505at2"/>
<name>A0A4U8RXG1_9HELI</name>
<accession>A0A4U8RXG1</accession>
<evidence type="ECO:0000313" key="3">
    <source>
        <dbReference type="Proteomes" id="UP000029925"/>
    </source>
</evidence>
<evidence type="ECO:0008006" key="4">
    <source>
        <dbReference type="Google" id="ProtNLM"/>
    </source>
</evidence>
<dbReference type="STRING" id="76936.BN2458_PEG0946"/>
<proteinExistence type="predicted"/>
<reference evidence="2 3" key="1">
    <citation type="journal article" date="2014" name="Genome Announc.">
        <title>Draft genome sequences of eight enterohepatic helicobacter species isolated from both laboratory and wild rodents.</title>
        <authorList>
            <person name="Sheh A."/>
            <person name="Shen Z."/>
            <person name="Fox J.G."/>
        </authorList>
    </citation>
    <scope>NUCLEOTIDE SEQUENCE [LARGE SCALE GENOMIC DNA]</scope>
    <source>
        <strain evidence="2 3">MIT 98-6810</strain>
    </source>
</reference>
<feature type="signal peptide" evidence="1">
    <location>
        <begin position="1"/>
        <end position="26"/>
    </location>
</feature>
<feature type="chain" id="PRO_5022750029" description="Lipoprotein" evidence="1">
    <location>
        <begin position="27"/>
        <end position="119"/>
    </location>
</feature>